<dbReference type="InterPro" id="IPR003439">
    <property type="entry name" value="ABC_transporter-like_ATP-bd"/>
</dbReference>
<evidence type="ECO:0000256" key="1">
    <source>
        <dbReference type="ARBA" id="ARBA00004651"/>
    </source>
</evidence>
<feature type="transmembrane region" description="Helical" evidence="7">
    <location>
        <begin position="307"/>
        <end position="340"/>
    </location>
</feature>
<evidence type="ECO:0000256" key="6">
    <source>
        <dbReference type="ARBA" id="ARBA00023136"/>
    </source>
</evidence>
<evidence type="ECO:0000259" key="9">
    <source>
        <dbReference type="PROSITE" id="PS50929"/>
    </source>
</evidence>
<dbReference type="GO" id="GO:0005524">
    <property type="term" value="F:ATP binding"/>
    <property type="evidence" value="ECO:0007669"/>
    <property type="project" value="UniProtKB-KW"/>
</dbReference>
<feature type="transmembrane region" description="Helical" evidence="7">
    <location>
        <begin position="182"/>
        <end position="204"/>
    </location>
</feature>
<sequence>MTLLLDSGTSQRDPMLRPPALPVPAATVSVNWTEFLDPLAQLLNRHGWSGSRRQILEALPAEARANPMADLRDILGRLGYVSALHTADGFSLDDLRRIAGPADKAVGVMLHIPLGAPPTLVEVLENRFVVTRPQAEATPATAGGDDALPAGTLVTVRPGTLPHSGTERQGWLRSRIGESTPLIFASMALTLMANLLALANPLFVMTVYDKVIAANTPWLLVPLGIGAIGASLFELTMRRLRSHTMAHAGARLGYVVGNAVFGRLLSLPSALTERVSIAAQVARVRDIDRVRDLLTGPLAQATLDLPFMFLFIAAIFVLGGWLGLVPLVAVGVYGLLAFVANAVTRYRVTQAAVANSRRQELTLEIIERMRSIRTLGLVDIWRDRYDTVARNAAEANLRYGQASATTSTISQILGTMTALVTLVFGVHRVLAGDLTTGGLIASMMLIWRMLGPLQAAFMASARVGQIRSSIRQIETLMATPPERSETVRPDRVAEIQGRVSFTRVTFRYHREPEPILANVGFEVAPREVVAIVGRCGGGKSTVLKLISGLYTAQGGSVRIDGRDIRQFDPIQLRRSIAFVTQVPQFFQGSLADNLRLAAPLASDAELIDALDQAGALDTVKGLKDGLDTRFDMHSAPLPTGVLARLSLARAYLRNTPLVLLDEPISGFDFEGEFAFMSAIEMLRQRSTVFFATHRRGHLGIADKVLILENGTTRYFGTAEKVRDRIPRGMI</sequence>
<accession>A0A560FJG5</accession>
<dbReference type="InterPro" id="IPR027417">
    <property type="entry name" value="P-loop_NTPase"/>
</dbReference>
<evidence type="ECO:0000256" key="7">
    <source>
        <dbReference type="SAM" id="Phobius"/>
    </source>
</evidence>
<keyword evidence="6 7" id="KW-0472">Membrane</keyword>
<dbReference type="Proteomes" id="UP000316545">
    <property type="component" value="Unassembled WGS sequence"/>
</dbReference>
<dbReference type="GO" id="GO:0016887">
    <property type="term" value="F:ATP hydrolysis activity"/>
    <property type="evidence" value="ECO:0007669"/>
    <property type="project" value="InterPro"/>
</dbReference>
<dbReference type="PROSITE" id="PS50893">
    <property type="entry name" value="ABC_TRANSPORTER_2"/>
    <property type="match status" value="1"/>
</dbReference>
<comment type="caution">
    <text evidence="10">The sequence shown here is derived from an EMBL/GenBank/DDBJ whole genome shotgun (WGS) entry which is preliminary data.</text>
</comment>
<dbReference type="GO" id="GO:0140359">
    <property type="term" value="F:ABC-type transporter activity"/>
    <property type="evidence" value="ECO:0007669"/>
    <property type="project" value="InterPro"/>
</dbReference>
<protein>
    <submittedName>
        <fullName evidence="10">ATP-binding cassette subfamily C protein/ATP-binding cassette subfamily C protein LapB</fullName>
    </submittedName>
</protein>
<keyword evidence="4 10" id="KW-0067">ATP-binding</keyword>
<dbReference type="Gene3D" id="1.20.1560.10">
    <property type="entry name" value="ABC transporter type 1, transmembrane domain"/>
    <property type="match status" value="1"/>
</dbReference>
<dbReference type="EMBL" id="VITO01000017">
    <property type="protein sequence ID" value="TWB21740.1"/>
    <property type="molecule type" value="Genomic_DNA"/>
</dbReference>
<feature type="domain" description="ABC transmembrane type-1" evidence="9">
    <location>
        <begin position="184"/>
        <end position="465"/>
    </location>
</feature>
<organism evidence="10 11">
    <name type="scientific">Nitrospirillum amazonense</name>
    <dbReference type="NCBI Taxonomy" id="28077"/>
    <lineage>
        <taxon>Bacteria</taxon>
        <taxon>Pseudomonadati</taxon>
        <taxon>Pseudomonadota</taxon>
        <taxon>Alphaproteobacteria</taxon>
        <taxon>Rhodospirillales</taxon>
        <taxon>Azospirillaceae</taxon>
        <taxon>Nitrospirillum</taxon>
    </lineage>
</organism>
<dbReference type="Pfam" id="PF00664">
    <property type="entry name" value="ABC_membrane"/>
    <property type="match status" value="1"/>
</dbReference>
<dbReference type="SMART" id="SM00382">
    <property type="entry name" value="AAA"/>
    <property type="match status" value="1"/>
</dbReference>
<evidence type="ECO:0000256" key="3">
    <source>
        <dbReference type="ARBA" id="ARBA00022741"/>
    </source>
</evidence>
<keyword evidence="2 7" id="KW-0812">Transmembrane</keyword>
<evidence type="ECO:0000256" key="4">
    <source>
        <dbReference type="ARBA" id="ARBA00022840"/>
    </source>
</evidence>
<proteinExistence type="predicted"/>
<evidence type="ECO:0000313" key="11">
    <source>
        <dbReference type="Proteomes" id="UP000316545"/>
    </source>
</evidence>
<dbReference type="SUPFAM" id="SSF52540">
    <property type="entry name" value="P-loop containing nucleoside triphosphate hydrolases"/>
    <property type="match status" value="1"/>
</dbReference>
<gene>
    <name evidence="10" type="ORF">FBZ88_11794</name>
</gene>
<name>A0A560FJG5_9PROT</name>
<feature type="transmembrane region" description="Helical" evidence="7">
    <location>
        <begin position="216"/>
        <end position="236"/>
    </location>
</feature>
<evidence type="ECO:0000256" key="5">
    <source>
        <dbReference type="ARBA" id="ARBA00022989"/>
    </source>
</evidence>
<evidence type="ECO:0000313" key="10">
    <source>
        <dbReference type="EMBL" id="TWB21740.1"/>
    </source>
</evidence>
<dbReference type="PROSITE" id="PS50929">
    <property type="entry name" value="ABC_TM1F"/>
    <property type="match status" value="1"/>
</dbReference>
<dbReference type="GO" id="GO:0005886">
    <property type="term" value="C:plasma membrane"/>
    <property type="evidence" value="ECO:0007669"/>
    <property type="project" value="UniProtKB-SubCell"/>
</dbReference>
<evidence type="ECO:0000259" key="8">
    <source>
        <dbReference type="PROSITE" id="PS50893"/>
    </source>
</evidence>
<keyword evidence="11" id="KW-1185">Reference proteome</keyword>
<dbReference type="InterPro" id="IPR036640">
    <property type="entry name" value="ABC1_TM_sf"/>
</dbReference>
<dbReference type="RefSeq" id="WP_145619281.1">
    <property type="nucleotide sequence ID" value="NZ_JAYNFR010000063.1"/>
</dbReference>
<keyword evidence="5 7" id="KW-1133">Transmembrane helix</keyword>
<dbReference type="InterPro" id="IPR039421">
    <property type="entry name" value="Type_1_exporter"/>
</dbReference>
<dbReference type="Pfam" id="PF00005">
    <property type="entry name" value="ABC_tran"/>
    <property type="match status" value="1"/>
</dbReference>
<dbReference type="SUPFAM" id="SSF90123">
    <property type="entry name" value="ABC transporter transmembrane region"/>
    <property type="match status" value="1"/>
</dbReference>
<dbReference type="AlphaFoldDB" id="A0A560FJG5"/>
<dbReference type="Gene3D" id="3.40.50.300">
    <property type="entry name" value="P-loop containing nucleotide triphosphate hydrolases"/>
    <property type="match status" value="1"/>
</dbReference>
<dbReference type="InterPro" id="IPR011527">
    <property type="entry name" value="ABC1_TM_dom"/>
</dbReference>
<dbReference type="InterPro" id="IPR003593">
    <property type="entry name" value="AAA+_ATPase"/>
</dbReference>
<dbReference type="PANTHER" id="PTHR24221:SF248">
    <property type="entry name" value="ABC TRANSPORTER TRANSMEMBRANE REGION"/>
    <property type="match status" value="1"/>
</dbReference>
<evidence type="ECO:0000256" key="2">
    <source>
        <dbReference type="ARBA" id="ARBA00022692"/>
    </source>
</evidence>
<dbReference type="GO" id="GO:0034040">
    <property type="term" value="F:ATPase-coupled lipid transmembrane transporter activity"/>
    <property type="evidence" value="ECO:0007669"/>
    <property type="project" value="TreeGrafter"/>
</dbReference>
<dbReference type="PANTHER" id="PTHR24221">
    <property type="entry name" value="ATP-BINDING CASSETTE SUB-FAMILY B"/>
    <property type="match status" value="1"/>
</dbReference>
<comment type="subcellular location">
    <subcellularLocation>
        <location evidence="1">Cell membrane</location>
        <topology evidence="1">Multi-pass membrane protein</topology>
    </subcellularLocation>
</comment>
<reference evidence="10 11" key="1">
    <citation type="submission" date="2019-06" db="EMBL/GenBank/DDBJ databases">
        <title>Genomic Encyclopedia of Type Strains, Phase IV (KMG-V): Genome sequencing to study the core and pangenomes of soil and plant-associated prokaryotes.</title>
        <authorList>
            <person name="Whitman W."/>
        </authorList>
    </citation>
    <scope>NUCLEOTIDE SEQUENCE [LARGE SCALE GENOMIC DNA]</scope>
    <source>
        <strain evidence="10 11">BR 11865</strain>
    </source>
</reference>
<keyword evidence="3" id="KW-0547">Nucleotide-binding</keyword>
<feature type="domain" description="ABC transporter" evidence="8">
    <location>
        <begin position="499"/>
        <end position="730"/>
    </location>
</feature>